<protein>
    <recommendedName>
        <fullName evidence="2">Anticodon-binding domain-containing protein</fullName>
    </recommendedName>
</protein>
<comment type="caution">
    <text evidence="3">The sequence shown here is derived from an EMBL/GenBank/DDBJ whole genome shotgun (WGS) entry which is preliminary data.</text>
</comment>
<gene>
    <name evidence="3" type="ORF">S01H4_39525</name>
</gene>
<dbReference type="Gene3D" id="3.40.50.800">
    <property type="entry name" value="Anticodon-binding domain"/>
    <property type="match status" value="1"/>
</dbReference>
<accession>X1D4N3</accession>
<dbReference type="Pfam" id="PF03129">
    <property type="entry name" value="HGTP_anticodon"/>
    <property type="match status" value="1"/>
</dbReference>
<dbReference type="SUPFAM" id="SSF52954">
    <property type="entry name" value="Class II aaRS ABD-related"/>
    <property type="match status" value="1"/>
</dbReference>
<dbReference type="InterPro" id="IPR036621">
    <property type="entry name" value="Anticodon-bd_dom_sf"/>
</dbReference>
<dbReference type="InterPro" id="IPR047246">
    <property type="entry name" value="ThrRS_anticodon"/>
</dbReference>
<dbReference type="InterPro" id="IPR004154">
    <property type="entry name" value="Anticodon-bd"/>
</dbReference>
<evidence type="ECO:0000313" key="3">
    <source>
        <dbReference type="EMBL" id="GAH00059.1"/>
    </source>
</evidence>
<dbReference type="GO" id="GO:0006435">
    <property type="term" value="P:threonyl-tRNA aminoacylation"/>
    <property type="evidence" value="ECO:0007669"/>
    <property type="project" value="TreeGrafter"/>
</dbReference>
<dbReference type="GO" id="GO:0004829">
    <property type="term" value="F:threonine-tRNA ligase activity"/>
    <property type="evidence" value="ECO:0007669"/>
    <property type="project" value="TreeGrafter"/>
</dbReference>
<evidence type="ECO:0000256" key="1">
    <source>
        <dbReference type="ARBA" id="ARBA00022917"/>
    </source>
</evidence>
<dbReference type="CDD" id="cd00860">
    <property type="entry name" value="ThrRS_anticodon"/>
    <property type="match status" value="1"/>
</dbReference>
<name>X1D4N3_9ZZZZ</name>
<dbReference type="EMBL" id="BART01021420">
    <property type="protein sequence ID" value="GAH00059.1"/>
    <property type="molecule type" value="Genomic_DNA"/>
</dbReference>
<evidence type="ECO:0000259" key="2">
    <source>
        <dbReference type="Pfam" id="PF03129"/>
    </source>
</evidence>
<dbReference type="InterPro" id="IPR045864">
    <property type="entry name" value="aa-tRNA-synth_II/BPL/LPL"/>
</dbReference>
<proteinExistence type="predicted"/>
<dbReference type="Gene3D" id="3.30.930.10">
    <property type="entry name" value="Bira Bifunctional Protein, Domain 2"/>
    <property type="match status" value="1"/>
</dbReference>
<feature type="domain" description="Anticodon-binding" evidence="2">
    <location>
        <begin position="33"/>
        <end position="121"/>
    </location>
</feature>
<dbReference type="PANTHER" id="PTHR11451:SF44">
    <property type="entry name" value="THREONINE--TRNA LIGASE, CHLOROPLASTIC_MITOCHONDRIAL 2"/>
    <property type="match status" value="1"/>
</dbReference>
<dbReference type="FunFam" id="3.40.50.800:FF:000001">
    <property type="entry name" value="Threonine--tRNA ligase"/>
    <property type="match status" value="1"/>
</dbReference>
<keyword evidence="1" id="KW-0648">Protein biosynthesis</keyword>
<organism evidence="3">
    <name type="scientific">marine sediment metagenome</name>
    <dbReference type="NCBI Taxonomy" id="412755"/>
    <lineage>
        <taxon>unclassified sequences</taxon>
        <taxon>metagenomes</taxon>
        <taxon>ecological metagenomes</taxon>
    </lineage>
</organism>
<dbReference type="AlphaFoldDB" id="X1D4N3"/>
<sequence>MIHRVVLGSIERFIAILLENYSGNLPPWLSPVQVIVLPISDKYYDYGCKVFNELKNKGYRVEMDNRVESLGKKIRQAEIRKIPYMAVTGQREKQTETITIRRKIGEDINNIKLKEFFWILKNVVKNKKVKS</sequence>
<dbReference type="PANTHER" id="PTHR11451">
    <property type="entry name" value="THREONINE-TRNA LIGASE"/>
    <property type="match status" value="1"/>
</dbReference>
<reference evidence="3" key="1">
    <citation type="journal article" date="2014" name="Front. Microbiol.">
        <title>High frequency of phylogenetically diverse reductive dehalogenase-homologous genes in deep subseafloor sedimentary metagenomes.</title>
        <authorList>
            <person name="Kawai M."/>
            <person name="Futagami T."/>
            <person name="Toyoda A."/>
            <person name="Takaki Y."/>
            <person name="Nishi S."/>
            <person name="Hori S."/>
            <person name="Arai W."/>
            <person name="Tsubouchi T."/>
            <person name="Morono Y."/>
            <person name="Uchiyama I."/>
            <person name="Ito T."/>
            <person name="Fujiyama A."/>
            <person name="Inagaki F."/>
            <person name="Takami H."/>
        </authorList>
    </citation>
    <scope>NUCLEOTIDE SEQUENCE</scope>
    <source>
        <strain evidence="3">Expedition CK06-06</strain>
    </source>
</reference>